<dbReference type="Pfam" id="PF19408">
    <property type="entry name" value="PKD_6"/>
    <property type="match status" value="1"/>
</dbReference>
<gene>
    <name evidence="3" type="ORF">SAMN04488541_100639</name>
</gene>
<evidence type="ECO:0000313" key="3">
    <source>
        <dbReference type="EMBL" id="SFE74839.1"/>
    </source>
</evidence>
<sequence length="104" mass="10582">MFGKWQGAVIACLLNTYVLAQGAITGSTNVCVNGTHTYAYTGATCGSYSWSVTGGSITSNFGSVINITWNSSGGTGTINVTATSCSPTPATRYASLNVTKIVGV</sequence>
<protein>
    <recommendedName>
        <fullName evidence="2">PKD-like domain-containing protein</fullName>
    </recommendedName>
</protein>
<evidence type="ECO:0000313" key="4">
    <source>
        <dbReference type="Proteomes" id="UP000199513"/>
    </source>
</evidence>
<keyword evidence="1" id="KW-0732">Signal</keyword>
<organism evidence="3 4">
    <name type="scientific">Thermoflexibacter ruber</name>
    <dbReference type="NCBI Taxonomy" id="1003"/>
    <lineage>
        <taxon>Bacteria</taxon>
        <taxon>Pseudomonadati</taxon>
        <taxon>Bacteroidota</taxon>
        <taxon>Cytophagia</taxon>
        <taxon>Cytophagales</taxon>
        <taxon>Thermoflexibacteraceae</taxon>
        <taxon>Thermoflexibacter</taxon>
    </lineage>
</organism>
<feature type="domain" description="PKD-like" evidence="2">
    <location>
        <begin position="20"/>
        <end position="91"/>
    </location>
</feature>
<evidence type="ECO:0000256" key="1">
    <source>
        <dbReference type="SAM" id="SignalP"/>
    </source>
</evidence>
<name>A0A1I2D2V3_9BACT</name>
<reference evidence="3 4" key="1">
    <citation type="submission" date="2016-10" db="EMBL/GenBank/DDBJ databases">
        <authorList>
            <person name="de Groot N.N."/>
        </authorList>
    </citation>
    <scope>NUCLEOTIDE SEQUENCE [LARGE SCALE GENOMIC DNA]</scope>
    <source>
        <strain>GEY</strain>
        <strain evidence="4">DSM 9560</strain>
    </source>
</reference>
<dbReference type="AlphaFoldDB" id="A0A1I2D2V3"/>
<dbReference type="InterPro" id="IPR045829">
    <property type="entry name" value="PKD_6"/>
</dbReference>
<dbReference type="Proteomes" id="UP000199513">
    <property type="component" value="Unassembled WGS sequence"/>
</dbReference>
<keyword evidence="4" id="KW-1185">Reference proteome</keyword>
<dbReference type="RefSeq" id="WP_091540911.1">
    <property type="nucleotide sequence ID" value="NZ_FONY01000006.1"/>
</dbReference>
<feature type="signal peptide" evidence="1">
    <location>
        <begin position="1"/>
        <end position="20"/>
    </location>
</feature>
<dbReference type="STRING" id="1003.SAMN04488541_100639"/>
<dbReference type="EMBL" id="FONY01000006">
    <property type="protein sequence ID" value="SFE74839.1"/>
    <property type="molecule type" value="Genomic_DNA"/>
</dbReference>
<accession>A0A1I2D2V3</accession>
<proteinExistence type="predicted"/>
<evidence type="ECO:0000259" key="2">
    <source>
        <dbReference type="Pfam" id="PF19408"/>
    </source>
</evidence>
<feature type="chain" id="PRO_5011681304" description="PKD-like domain-containing protein" evidence="1">
    <location>
        <begin position="21"/>
        <end position="104"/>
    </location>
</feature>